<feature type="transmembrane region" description="Helical" evidence="13">
    <location>
        <begin position="370"/>
        <end position="389"/>
    </location>
</feature>
<dbReference type="NCBIfam" id="TIGR01652">
    <property type="entry name" value="ATPase-Plipid"/>
    <property type="match status" value="1"/>
</dbReference>
<feature type="transmembrane region" description="Helical" evidence="13">
    <location>
        <begin position="49"/>
        <end position="68"/>
    </location>
</feature>
<dbReference type="PROSITE" id="PS00154">
    <property type="entry name" value="ATPASE_E1_E2"/>
    <property type="match status" value="1"/>
</dbReference>
<keyword evidence="2 13" id="KW-0812">Transmembrane</keyword>
<evidence type="ECO:0000256" key="6">
    <source>
        <dbReference type="ARBA" id="ARBA00022842"/>
    </source>
</evidence>
<keyword evidence="9 13" id="KW-0472">Membrane</keyword>
<feature type="domain" description="P-type ATPase N-terminal" evidence="14">
    <location>
        <begin position="19"/>
        <end position="68"/>
    </location>
</feature>
<evidence type="ECO:0000256" key="8">
    <source>
        <dbReference type="ARBA" id="ARBA00022989"/>
    </source>
</evidence>
<feature type="transmembrane region" description="Helical" evidence="13">
    <location>
        <begin position="893"/>
        <end position="913"/>
    </location>
</feature>
<reference evidence="16" key="1">
    <citation type="submission" date="2021-01" db="EMBL/GenBank/DDBJ databases">
        <authorList>
            <consortium name="Genoscope - CEA"/>
            <person name="William W."/>
        </authorList>
    </citation>
    <scope>NUCLEOTIDE SEQUENCE</scope>
</reference>
<evidence type="ECO:0000256" key="9">
    <source>
        <dbReference type="ARBA" id="ARBA00023136"/>
    </source>
</evidence>
<evidence type="ECO:0000256" key="2">
    <source>
        <dbReference type="ARBA" id="ARBA00022692"/>
    </source>
</evidence>
<evidence type="ECO:0000256" key="3">
    <source>
        <dbReference type="ARBA" id="ARBA00022723"/>
    </source>
</evidence>
<feature type="active site" description="4-aspartylphosphate intermediate" evidence="10">
    <location>
        <position position="433"/>
    </location>
</feature>
<evidence type="ECO:0000256" key="1">
    <source>
        <dbReference type="ARBA" id="ARBA00004141"/>
    </source>
</evidence>
<dbReference type="Proteomes" id="UP000692954">
    <property type="component" value="Unassembled WGS sequence"/>
</dbReference>
<feature type="transmembrane region" description="Helical" evidence="13">
    <location>
        <begin position="1010"/>
        <end position="1027"/>
    </location>
</feature>
<dbReference type="EC" id="7.6.2.1" evidence="13"/>
<comment type="subcellular location">
    <subcellularLocation>
        <location evidence="1 13">Membrane</location>
        <topology evidence="1 13">Multi-pass membrane protein</topology>
    </subcellularLocation>
</comment>
<feature type="transmembrane region" description="Helical" evidence="13">
    <location>
        <begin position="943"/>
        <end position="966"/>
    </location>
</feature>
<keyword evidence="3 12" id="KW-0479">Metal-binding</keyword>
<dbReference type="AlphaFoldDB" id="A0A8S1NLC9"/>
<keyword evidence="5 11" id="KW-0067">ATP-binding</keyword>
<feature type="domain" description="P-type ATPase C-terminal" evidence="15">
    <location>
        <begin position="829"/>
        <end position="1071"/>
    </location>
</feature>
<dbReference type="InterPro" id="IPR001757">
    <property type="entry name" value="P_typ_ATPase"/>
</dbReference>
<evidence type="ECO:0000256" key="5">
    <source>
        <dbReference type="ARBA" id="ARBA00022840"/>
    </source>
</evidence>
<evidence type="ECO:0000259" key="14">
    <source>
        <dbReference type="Pfam" id="PF16209"/>
    </source>
</evidence>
<dbReference type="GO" id="GO:0005524">
    <property type="term" value="F:ATP binding"/>
    <property type="evidence" value="ECO:0007669"/>
    <property type="project" value="UniProtKB-UniRule"/>
</dbReference>
<dbReference type="PANTHER" id="PTHR24092:SF150">
    <property type="entry name" value="PHOSPHOLIPID-TRANSPORTING ATPASE"/>
    <property type="match status" value="1"/>
</dbReference>
<evidence type="ECO:0000313" key="17">
    <source>
        <dbReference type="Proteomes" id="UP000692954"/>
    </source>
</evidence>
<feature type="binding site" evidence="11">
    <location>
        <position position="776"/>
    </location>
    <ligand>
        <name>ATP</name>
        <dbReference type="ChEBI" id="CHEBI:30616"/>
    </ligand>
</feature>
<keyword evidence="6 12" id="KW-0460">Magnesium</keyword>
<proteinExistence type="inferred from homology"/>
<evidence type="ECO:0000256" key="13">
    <source>
        <dbReference type="RuleBase" id="RU362033"/>
    </source>
</evidence>
<dbReference type="Pfam" id="PF13246">
    <property type="entry name" value="Cation_ATPase"/>
    <property type="match status" value="1"/>
</dbReference>
<dbReference type="InterPro" id="IPR044492">
    <property type="entry name" value="P_typ_ATPase_HD_dom"/>
</dbReference>
<feature type="transmembrane region" description="Helical" evidence="13">
    <location>
        <begin position="318"/>
        <end position="338"/>
    </location>
</feature>
<dbReference type="InterPro" id="IPR032631">
    <property type="entry name" value="P-type_ATPase_N"/>
</dbReference>
<feature type="binding site" evidence="11">
    <location>
        <position position="583"/>
    </location>
    <ligand>
        <name>ATP</name>
        <dbReference type="ChEBI" id="CHEBI:30616"/>
    </ligand>
</feature>
<feature type="binding site" evidence="11">
    <location>
        <position position="806"/>
    </location>
    <ligand>
        <name>ATP</name>
        <dbReference type="ChEBI" id="CHEBI:30616"/>
    </ligand>
</feature>
<dbReference type="InterPro" id="IPR032630">
    <property type="entry name" value="P_typ_ATPase_c"/>
</dbReference>
<keyword evidence="17" id="KW-1185">Reference proteome</keyword>
<dbReference type="GO" id="GO:0005886">
    <property type="term" value="C:plasma membrane"/>
    <property type="evidence" value="ECO:0007669"/>
    <property type="project" value="TreeGrafter"/>
</dbReference>
<comment type="similarity">
    <text evidence="13">Belongs to the cation transport ATPase (P-type) (TC 3.A.3) family. Type IV subfamily.</text>
</comment>
<dbReference type="GO" id="GO:0045332">
    <property type="term" value="P:phospholipid translocation"/>
    <property type="evidence" value="ECO:0007669"/>
    <property type="project" value="TreeGrafter"/>
</dbReference>
<feature type="binding site" evidence="11">
    <location>
        <position position="782"/>
    </location>
    <ligand>
        <name>ATP</name>
        <dbReference type="ChEBI" id="CHEBI:30616"/>
    </ligand>
</feature>
<dbReference type="NCBIfam" id="TIGR01494">
    <property type="entry name" value="ATPase_P-type"/>
    <property type="match status" value="1"/>
</dbReference>
<feature type="binding site" evidence="12">
    <location>
        <position position="803"/>
    </location>
    <ligand>
        <name>Mg(2+)</name>
        <dbReference type="ChEBI" id="CHEBI:18420"/>
    </ligand>
</feature>
<accession>A0A8S1NLC9</accession>
<evidence type="ECO:0000256" key="4">
    <source>
        <dbReference type="ARBA" id="ARBA00022741"/>
    </source>
</evidence>
<feature type="binding site" evidence="11">
    <location>
        <position position="434"/>
    </location>
    <ligand>
        <name>ATP</name>
        <dbReference type="ChEBI" id="CHEBI:30616"/>
    </ligand>
</feature>
<evidence type="ECO:0000259" key="15">
    <source>
        <dbReference type="Pfam" id="PF16212"/>
    </source>
</evidence>
<dbReference type="OrthoDB" id="377733at2759"/>
<feature type="binding site" evidence="11">
    <location>
        <position position="700"/>
    </location>
    <ligand>
        <name>ATP</name>
        <dbReference type="ChEBI" id="CHEBI:30616"/>
    </ligand>
</feature>
<organism evidence="16 17">
    <name type="scientific">Paramecium sonneborni</name>
    <dbReference type="NCBI Taxonomy" id="65129"/>
    <lineage>
        <taxon>Eukaryota</taxon>
        <taxon>Sar</taxon>
        <taxon>Alveolata</taxon>
        <taxon>Ciliophora</taxon>
        <taxon>Intramacronucleata</taxon>
        <taxon>Oligohymenophorea</taxon>
        <taxon>Peniculida</taxon>
        <taxon>Parameciidae</taxon>
        <taxon>Paramecium</taxon>
    </lineage>
</organism>
<dbReference type="GO" id="GO:0140326">
    <property type="term" value="F:ATPase-coupled intramembrane lipid transporter activity"/>
    <property type="evidence" value="ECO:0007669"/>
    <property type="project" value="UniProtKB-EC"/>
</dbReference>
<comment type="caution">
    <text evidence="16">The sequence shown here is derived from an EMBL/GenBank/DDBJ whole genome shotgun (WGS) entry which is preliminary data.</text>
</comment>
<feature type="binding site" evidence="11">
    <location>
        <position position="698"/>
    </location>
    <ligand>
        <name>ATP</name>
        <dbReference type="ChEBI" id="CHEBI:30616"/>
    </ligand>
</feature>
<feature type="binding site" evidence="11">
    <location>
        <position position="807"/>
    </location>
    <ligand>
        <name>ATP</name>
        <dbReference type="ChEBI" id="CHEBI:30616"/>
    </ligand>
</feature>
<feature type="transmembrane region" description="Helical" evidence="13">
    <location>
        <begin position="978"/>
        <end position="998"/>
    </location>
</feature>
<feature type="transmembrane region" description="Helical" evidence="13">
    <location>
        <begin position="1047"/>
        <end position="1067"/>
    </location>
</feature>
<feature type="binding site" evidence="12">
    <location>
        <position position="807"/>
    </location>
    <ligand>
        <name>Mg(2+)</name>
        <dbReference type="ChEBI" id="CHEBI:18420"/>
    </ligand>
</feature>
<feature type="transmembrane region" description="Helical" evidence="13">
    <location>
        <begin position="860"/>
        <end position="881"/>
    </location>
</feature>
<dbReference type="GO" id="GO:0000287">
    <property type="term" value="F:magnesium ion binding"/>
    <property type="evidence" value="ECO:0007669"/>
    <property type="project" value="UniProtKB-UniRule"/>
</dbReference>
<protein>
    <recommendedName>
        <fullName evidence="13">Phospholipid-transporting ATPase</fullName>
        <ecNumber evidence="13">7.6.2.1</ecNumber>
    </recommendedName>
</protein>
<keyword evidence="7 13" id="KW-1278">Translocase</keyword>
<dbReference type="SFLD" id="SFLDG00002">
    <property type="entry name" value="C1.7:_P-type_atpase_like"/>
    <property type="match status" value="1"/>
</dbReference>
<evidence type="ECO:0000313" key="16">
    <source>
        <dbReference type="EMBL" id="CAD8093418.1"/>
    </source>
</evidence>
<evidence type="ECO:0000256" key="11">
    <source>
        <dbReference type="PIRSR" id="PIRSR606539-2"/>
    </source>
</evidence>
<feature type="binding site" evidence="11">
    <location>
        <position position="433"/>
    </location>
    <ligand>
        <name>ATP</name>
        <dbReference type="ChEBI" id="CHEBI:30616"/>
    </ligand>
</feature>
<feature type="binding site" evidence="12">
    <location>
        <position position="433"/>
    </location>
    <ligand>
        <name>Mg(2+)</name>
        <dbReference type="ChEBI" id="CHEBI:18420"/>
    </ligand>
</feature>
<feature type="binding site" evidence="12">
    <location>
        <position position="435"/>
    </location>
    <ligand>
        <name>Mg(2+)</name>
        <dbReference type="ChEBI" id="CHEBI:18420"/>
    </ligand>
</feature>
<dbReference type="SFLD" id="SFLDS00003">
    <property type="entry name" value="Haloacid_Dehalogenase"/>
    <property type="match status" value="1"/>
</dbReference>
<sequence>MYQNINNITLFRVCKVRIKKYSTNKVQTSKYTWYNFFPKNILEQFTKQANVYFLILAILQGIPIISISDGQPTILLPLIFILIVTMIKDLYEDTKRKKSDKQENENICLLESGQNIKWQDIQTGEVLKIREDEQFPCDILLLKSVQKTGECYIETKNLDGETNLKLKKVPQQLLQQRAEILDKLIVEYDVPNNQLYKFSGTCYLTDEKNRENEIFSFFNQKECVYDKITLLQSSKNKEQQINLLISQGKTLDEEITKIQTTKVALDNTNIVLRGSVLKNTNHIFGLAIYTGHDTKIMKNSIKVKYKQSSIEKQLGKRIIFIFLLQIGICLFSSLYYSIWYKVNFEQLNYLDINRNDHIDHAFIYNLFVRFGNWILMFGNLVPISLLVTLETVKFCQAFLIQSDENMILNNKKCSVQSSNLNEELGQIKYILSDKTGTLTKNQMIFKKIFIDGVSYGDYHSNNQPIDFVEFDDHNFADKLLQNDPKVEKTLLLLTLCHSAITQQIRDKIYYNVTSPDELALLNFAKQYNIVYNGIDENNIITINFRGKLIYYQFLYQFEFNSLRKCSSVLVCEKETNKIYIFSKGADSVMLLKQNKTNVEKQKNQLDKFITEYSERGLRILLLGYKEIHWSEFVQWESFYKQAITQMDNRQEKMEALQNQLETDLTILGITGIEDKLQDNVDETIFCLRQAGLNIWILTGDKIETAINIAISCKLIDQKMNIQIIQIPIYEDIMANLKQSDAFVVSGDCLTIILEDVILMNQFAKLTEKCQSVLCCRVSPLQKQQVVCFVKKQFPMASTLAIGDGANDVSMITSANVGVGIQGIEGQQAARASDYAIGEFQQLRQLLFIHGRESYRKNSELVLYNFYKNIILVFPQFWFSIYNNFSGQRIYDNLIYQAYNIFYTSMPIIIFAIFDTEYSQQTLYSNKYQTYSIGLANSCFNTELFLLMMFNSLYSSAIIAFFSIYIFDVNTHQTGRLMSFWYTGTVIFWLTILISNLRIVIISNTWSISHIFFLLGMIVMFFFTLLIFEDFNSFDGIFKIFQIVFRSTTFYLVCILTVGATSVIDYLLNKFTQYNKQLQPINNRIYQLESQ</sequence>
<comment type="cofactor">
    <cofactor evidence="12">
        <name>Mg(2+)</name>
        <dbReference type="ChEBI" id="CHEBI:18420"/>
    </cofactor>
</comment>
<dbReference type="PANTHER" id="PTHR24092">
    <property type="entry name" value="PROBABLE PHOSPHOLIPID-TRANSPORTING ATPASE"/>
    <property type="match status" value="1"/>
</dbReference>
<dbReference type="InterPro" id="IPR006539">
    <property type="entry name" value="P-type_ATPase_IV"/>
</dbReference>
<comment type="catalytic activity">
    <reaction evidence="13">
        <text>ATP + H2O + phospholipidSide 1 = ADP + phosphate + phospholipidSide 2.</text>
        <dbReference type="EC" id="7.6.2.1"/>
    </reaction>
</comment>
<evidence type="ECO:0000256" key="7">
    <source>
        <dbReference type="ARBA" id="ARBA00022967"/>
    </source>
</evidence>
<feature type="binding site" evidence="11">
    <location>
        <position position="618"/>
    </location>
    <ligand>
        <name>ATP</name>
        <dbReference type="ChEBI" id="CHEBI:30616"/>
    </ligand>
</feature>
<dbReference type="FunFam" id="3.40.1110.10:FF:000185">
    <property type="entry name" value="Phospholipid-transporting ATPase"/>
    <property type="match status" value="1"/>
</dbReference>
<feature type="binding site" evidence="11">
    <location>
        <position position="559"/>
    </location>
    <ligand>
        <name>ATP</name>
        <dbReference type="ChEBI" id="CHEBI:30616"/>
    </ligand>
</feature>
<gene>
    <name evidence="16" type="ORF">PSON_ATCC_30995.1.T0600272</name>
</gene>
<name>A0A8S1NLC9_9CILI</name>
<dbReference type="GO" id="GO:0016887">
    <property type="term" value="F:ATP hydrolysis activity"/>
    <property type="evidence" value="ECO:0007669"/>
    <property type="project" value="InterPro"/>
</dbReference>
<feature type="transmembrane region" description="Helical" evidence="13">
    <location>
        <begin position="74"/>
        <end position="91"/>
    </location>
</feature>
<dbReference type="Pfam" id="PF16212">
    <property type="entry name" value="PhoLip_ATPase_C"/>
    <property type="match status" value="1"/>
</dbReference>
<feature type="binding site" evidence="11">
    <location>
        <position position="517"/>
    </location>
    <ligand>
        <name>ATP</name>
        <dbReference type="ChEBI" id="CHEBI:30616"/>
    </ligand>
</feature>
<dbReference type="SFLD" id="SFLDF00027">
    <property type="entry name" value="p-type_atpase"/>
    <property type="match status" value="1"/>
</dbReference>
<keyword evidence="8 13" id="KW-1133">Transmembrane helix</keyword>
<evidence type="ECO:0000256" key="12">
    <source>
        <dbReference type="PIRSR" id="PIRSR606539-3"/>
    </source>
</evidence>
<feature type="binding site" evidence="11">
    <location>
        <position position="699"/>
    </location>
    <ligand>
        <name>ATP</name>
        <dbReference type="ChEBI" id="CHEBI:30616"/>
    </ligand>
</feature>
<keyword evidence="4 11" id="KW-0547">Nucleotide-binding</keyword>
<evidence type="ECO:0000256" key="10">
    <source>
        <dbReference type="PIRSR" id="PIRSR606539-1"/>
    </source>
</evidence>
<dbReference type="Pfam" id="PF16209">
    <property type="entry name" value="PhoLip_ATPase_N"/>
    <property type="match status" value="1"/>
</dbReference>
<feature type="binding site" evidence="11">
    <location>
        <position position="435"/>
    </location>
    <ligand>
        <name>ATP</name>
        <dbReference type="ChEBI" id="CHEBI:30616"/>
    </ligand>
</feature>
<dbReference type="InterPro" id="IPR018303">
    <property type="entry name" value="ATPase_P-typ_P_site"/>
</dbReference>
<dbReference type="EMBL" id="CAJJDN010000060">
    <property type="protein sequence ID" value="CAD8093418.1"/>
    <property type="molecule type" value="Genomic_DNA"/>
</dbReference>